<feature type="region of interest" description="Disordered" evidence="1">
    <location>
        <begin position="191"/>
        <end position="215"/>
    </location>
</feature>
<organism evidence="2">
    <name type="scientific">Echinostoma caproni</name>
    <dbReference type="NCBI Taxonomy" id="27848"/>
    <lineage>
        <taxon>Eukaryota</taxon>
        <taxon>Metazoa</taxon>
        <taxon>Spiralia</taxon>
        <taxon>Lophotrochozoa</taxon>
        <taxon>Platyhelminthes</taxon>
        <taxon>Trematoda</taxon>
        <taxon>Digenea</taxon>
        <taxon>Plagiorchiida</taxon>
        <taxon>Echinostomata</taxon>
        <taxon>Echinostomatoidea</taxon>
        <taxon>Echinostomatidae</taxon>
        <taxon>Echinostoma</taxon>
    </lineage>
</organism>
<protein>
    <submittedName>
        <fullName evidence="2">Alstrom syndrome protein 1</fullName>
    </submittedName>
</protein>
<sequence length="215" mass="23109">LFAELAAIGMRQTTVSSNAYDGPQSYELTNPDELCSSSEVQVIRVNALHEQGDTGQTTSTTIESKPTPIQAPVNLTKTIRKPYSVQSFQDADEAAITRSSTLLSSLDQDALLLSASDEEDPRPNQNGVPADLTVASNQVLAPAVPARLPFNGDSTLFVPTENQSLLASENQSQPQLVSRFVDWTRDSTIPPTTSPSQLTNQSPIHSETNVLDVSV</sequence>
<evidence type="ECO:0000313" key="2">
    <source>
        <dbReference type="WBParaSite" id="ECPE_0000923101-mRNA-1"/>
    </source>
</evidence>
<accession>A0A183AQG8</accession>
<evidence type="ECO:0000256" key="1">
    <source>
        <dbReference type="SAM" id="MobiDB-lite"/>
    </source>
</evidence>
<dbReference type="WBParaSite" id="ECPE_0000923101-mRNA-1">
    <property type="protein sequence ID" value="ECPE_0000923101-mRNA-1"/>
    <property type="gene ID" value="ECPE_0000923101"/>
</dbReference>
<dbReference type="AlphaFoldDB" id="A0A183AQG8"/>
<reference evidence="2" key="1">
    <citation type="submission" date="2016-06" db="UniProtKB">
        <authorList>
            <consortium name="WormBaseParasite"/>
        </authorList>
    </citation>
    <scope>IDENTIFICATION</scope>
</reference>
<proteinExistence type="predicted"/>
<name>A0A183AQG8_9TREM</name>